<feature type="compositionally biased region" description="Basic and acidic residues" evidence="3">
    <location>
        <begin position="1269"/>
        <end position="1279"/>
    </location>
</feature>
<dbReference type="PANTHER" id="PTHR46435">
    <property type="entry name" value="E3 UBIQUITIN-PROTEIN LIGASE HECTD4-RELATED"/>
    <property type="match status" value="1"/>
</dbReference>
<evidence type="ECO:0000256" key="2">
    <source>
        <dbReference type="PROSITE-ProRule" id="PRU00104"/>
    </source>
</evidence>
<feature type="compositionally biased region" description="Low complexity" evidence="3">
    <location>
        <begin position="2113"/>
        <end position="2122"/>
    </location>
</feature>
<keyword evidence="6" id="KW-1185">Reference proteome</keyword>
<feature type="domain" description="HECT" evidence="4">
    <location>
        <begin position="3583"/>
        <end position="3952"/>
    </location>
</feature>
<dbReference type="Gene3D" id="2.60.120.920">
    <property type="match status" value="1"/>
</dbReference>
<dbReference type="InterPro" id="IPR043136">
    <property type="entry name" value="B30.2/SPRY_sf"/>
</dbReference>
<accession>A0ABP1R2B0</accession>
<dbReference type="Proteomes" id="UP001642540">
    <property type="component" value="Unassembled WGS sequence"/>
</dbReference>
<feature type="region of interest" description="Disordered" evidence="3">
    <location>
        <begin position="1267"/>
        <end position="1329"/>
    </location>
</feature>
<proteinExistence type="predicted"/>
<dbReference type="Gene3D" id="3.30.2160.10">
    <property type="entry name" value="Hect, E3 ligase catalytic domain"/>
    <property type="match status" value="1"/>
</dbReference>
<dbReference type="SUPFAM" id="SSF56204">
    <property type="entry name" value="Hect, E3 ligase catalytic domain"/>
    <property type="match status" value="1"/>
</dbReference>
<feature type="region of interest" description="Disordered" evidence="3">
    <location>
        <begin position="3302"/>
        <end position="3325"/>
    </location>
</feature>
<gene>
    <name evidence="5" type="ORF">ODALV1_LOCUS17773</name>
</gene>
<dbReference type="EMBL" id="CAXLJM020000055">
    <property type="protein sequence ID" value="CAL8117604.1"/>
    <property type="molecule type" value="Genomic_DNA"/>
</dbReference>
<dbReference type="InterPro" id="IPR043366">
    <property type="entry name" value="HECTD4"/>
</dbReference>
<dbReference type="Pfam" id="PF00632">
    <property type="entry name" value="HECT"/>
    <property type="match status" value="1"/>
</dbReference>
<evidence type="ECO:0000313" key="6">
    <source>
        <dbReference type="Proteomes" id="UP001642540"/>
    </source>
</evidence>
<feature type="region of interest" description="Disordered" evidence="3">
    <location>
        <begin position="2052"/>
        <end position="2163"/>
    </location>
</feature>
<reference evidence="5 6" key="1">
    <citation type="submission" date="2024-08" db="EMBL/GenBank/DDBJ databases">
        <authorList>
            <person name="Cucini C."/>
            <person name="Frati F."/>
        </authorList>
    </citation>
    <scope>NUCLEOTIDE SEQUENCE [LARGE SCALE GENOMIC DNA]</scope>
</reference>
<feature type="compositionally biased region" description="Basic and acidic residues" evidence="3">
    <location>
        <begin position="2998"/>
        <end position="3008"/>
    </location>
</feature>
<feature type="compositionally biased region" description="Low complexity" evidence="3">
    <location>
        <begin position="1298"/>
        <end position="1314"/>
    </location>
</feature>
<comment type="caution">
    <text evidence="5">The sequence shown here is derived from an EMBL/GenBank/DDBJ whole genome shotgun (WGS) entry which is preliminary data.</text>
</comment>
<feature type="compositionally biased region" description="Low complexity" evidence="3">
    <location>
        <begin position="1813"/>
        <end position="1828"/>
    </location>
</feature>
<evidence type="ECO:0000313" key="5">
    <source>
        <dbReference type="EMBL" id="CAL8117604.1"/>
    </source>
</evidence>
<feature type="compositionally biased region" description="Polar residues" evidence="3">
    <location>
        <begin position="1315"/>
        <end position="1329"/>
    </location>
</feature>
<name>A0ABP1R2B0_9HEXA</name>
<sequence length="3952" mass="436252">MPVYKEACKLFAMAYDFLYTSPQSRNDFFLELYDFLEQNDDQISSTRASLMMLEDAILSHFSESLNNHGLKYEEGVKWVVEAPWIMKIIQSSNTEIATTLGKMEENGFLAGEILHITSNLPMVSVSTSYIDSVVNFFLRCLVVHASELPMNVVDSAIEVFREVLKAGPIIVETCLEILSTVDTINLAIYNCTEAILKSSLLGHGICQILGLLSLETTGLRPILDELTEECIQLTVSLSFLADKLNPTNPLTSSENLGNDWASKIRLPSPWNNKRFHESPHPVRESFRAKETITIPEARQLLIKFSPQSATQYDYDRLIFHSATKKISEFGGNYFGYGNRFFSGPGWPRSLLKVDGNNLSYSFEMKSGREHNVPDKALYGFAFTIYPIFDCSDLQKPSRNDDVSDPDSLSPIAPGFTTMTALHCIDVIQNISRVLLQGAPPTQDEKKTNILLENRLVSFLKWPISKDLPPYERKFHSELLSKVKKAVGVPPLQMRLSIIEKMRASDLEELYFQCCLQHIGTNPYLNSETMVLGCESVWNSEPTRDIIREIFRNVDSMFRRIIAFYEMEKMLCQEIEEISNNTKEIGEAFFSDSTFLENPTEVQTLAWICYLEYDKDNPMNLINDVTAMVNALSADGSAPSLTRTDELIEETHLKCRYLLAATPDFSLQNVGFSYIFPTIKMTMERLHDVHSFISSHMFAQNANISSFIEARRSRRERAGDRIKGLDILHKVLECSSPTSALLIVSAILLQSGPRLKDIWCSGLEKEVIKIFGEVMRTAVGIAEKNPLLHRYTIALLSVTAYDRTDEENLVESGLVGLLDQLCAYQTGHLTPMFQLGNASSSSPSSSFPEAALTTQNKASTLAWAAFQVLASQCASWERSSSSSSSSPTKQRPSFALANYYYEGGSEWDEPEHRELPLQISMNVTNHLARAAALAALSSTQDDQLSSSSSPSSTSSCSPSLAVAIQDVLDLLNNLRSYKIGRAILKQGPCISRLLGLLQDSRLSPRLVLTILKLLHTALPLVDNLDAGNFKQIVIRNKISGFGTGGINSFWSIIESTPYTQVASMLLMKLADYLVSGSSFQSSIRLGNNETSKGHGGCQPATGTTNQGTMMGLIDPKFDKMEVWVHKSSDQTTSSLIRQLFVDTARQDLRPSRGSLNELEAEMGSNGKVLLYTEESSLAERKALRISQLGHLVTLLPVGFSRSASSYGGGNHSASLNASSRATADILCKDRNSELSSWDQTRPFLSGHVAENLASEIVQLITALLSSSSSSRKDGRGKESSGSRLSGRSSRGNVLTKTGSSSSISTAASDNISINNPDSTGSDNHLASTTSSQRTAWSGAVEQVISAALKLLPRLVSVQNPTIVHLEPYVYSARLVIATLTVLGGFTETIRPGLEVWLVDERKEELVEAIEANWDEWEYKATRAKVISVSETCPTAKVEVVGQKGQVKSNLAISDTLTVPISRLVPAHFQKTGVPNLPSLSRLAQTDLATFLKTLLVTTGNNLSKGATNGANGEKDFPLKKPLPTLSQIVSNANNGSNSSESRAIAQAMMIVRLMAEIRTKAMQVLHLWLKRKEFSDIFLGIGSESQFQRKFGSEVLEATENLKELSKACIPSHKTPSLETQVSMMRLLYRDCTKPPRLPLTTDKVTTEGLKWDMARPFPKIKNTVFSSVFNTLVYTGDYNVSGGHPRGLCLFGNGAIPPQGFYWEATIVSMEDLGQHADLMVVPPLSIGFSPSPSGTGPSSNDIWKYPSGTIMFQSLGRVIHFKTQDPGSWLTTRLDLDPETGFRVKAGDTIGIGWEKSSTSPPPSATGGGGPSSSARTATRALRTAARNPSVAVVTPTPIPDNTAIISMIRRGGRARSTNQVNVDNSPGGGSGNNSGLRARGNIFFTLNGRRLPNIVEQNNNSDLHPILHIQKRLMVVHTNLGEKPFLFAEANQKPGGAGTKAQGHQETTSIPVAIVRPHSSPGPQARVTSTDTGTSNADVLLRRVSDSLQDLNLVFNIHLSELDSEQELNIQHYSGSGSNSTVSDHDHSRDGIEVMEWQDANAVVAIAVVEDNEGDVDDDGGITDDEDDNDLEEDIDSNVSALSEPNIGGRGGGARRRAQRGARGVLPPSPISGASASGSSVTVRIAHLPPAPAPTERPPTRRGSGGKIGSGGGGGGRATNSLTTLMGGGTTHSSSKRNEIIGKGKQKVSEYNPTKCLDYFMGGSPTTSVKVFQGPRRYVCSCSGHIPTPLDYLLLDKNQQLQDERRGSDLDSLDGFEDEEDDDIHSLLVRAWETQVFPTIRRRFRNESERRDGLEQIRGALQLGMIEIARQTVEFLYEEGGGVPRDLHFPTLDEIRAEAVKCTVDKVKAGMSVVIRPLQDQMSSNDNSNSVLPAYAVTGMLRSFGLVGEVLEVDLTHDLVLVETYIESEGVLVRFWYPVSSLDKTQSGKKPTLSTNTVNMFKLHSNLISMESSLCHLYSRACYLSIAQHCTKNIFLFEHDSIVENERLRASSIAAQIAHDFDFESVQILSDQLLANYPPTRDLFTFNLQCESPSLKFLTDCGNPSVLFYKDHDHLSKSLRYKIREASTDKETPDSVDDLTAKFLNILQLPEKFPNHELPIDRITDFEISLPNSAFTLISFKGPQSPKFMTNLDNTIHPCLHVSSYDSSEICRHLMACYPLEPLSSVMHRSATSEGGGAQVISHTVPTTTSNVVNKTLRKRHNRFPPLLCPTERIHCSISDLNLTDVTSDIQGLPKEFPLALLYIQELVQEFHREGTELTFSNITNAVTRLFDFLDQIQLAPSIKDWIFALIAELTRVKKDDQFWRPSAPERICRSCTPNRLLLELLLLYDKESEHTPQNQINSIISALNDHVSSSPTSYAHSAKGKQIAPAALMDSISSFISSHQKSSSKTVTEPNFSFYFNSLNDLCLALNDVSEIMVNPYEIIPPCPKTTPSPSTEASPLGTPQRQPSIAGGNVTDSLISMPLTSVALAPPLPPPPSSNKRASIAKQNRKRAFPSKESKFKDINSKVGGGSNNKPGPSGGEKANPKGSSSEDGLVAFAKASEIDWFNNQVVITRVLKDIVWHSSNDTACVDATKVLIGSVLDKIKGGNHLHNRLLVISGAPVNIEGMSVEGSLIRALRGCGGVHGNEMWIAGDSAVVEIRSLAKVNDAYEILKQNKVWYPLEDYVLYPTVSVFRVNDSLKIASPSDPLGEQILSNFLKNKIADPEMPDKLSFKATETLSSIFMSCYSSTIPFEVVEEVKVEHGGEEEEEEEREIFLKEEQLNLKIPGNLLELFISSVKENEDENYLKETLTRFGEKRKRRKRQNQLERDSECKNEKESINPEDGIEKLEQLGLHEQSTSQVQPETELMLSLQGFLEWCTDLMKSQTNLLWKGIFASGYDIRFDRIWLAQDSTLIYNHFHSDKWSFEKDAALISYMDVFAQSLHIDPTRIQPAELSLTESDFLNPSFNSLQDTEIGYLRVRWGMFQKMNTLLSKKLLGHISLHAGNSTRRSLAKLLQDSRQLLLYYTKDMFLYKIIHTSAARGSETPTPEVMLDPVSSIGNQDESAFKNQLSHVIQQMSTITSAFYCVPQAQGADPALPISVKFQGEEVLGLSGSFRHFLLNAAKELQSDTVKLLCRCPSADAGKHKDSFIITPGKLSYGEEDFLYFLGQLVGISLRSDAPLALQLLKVTWRSLLLAEKEENDCSDDLIEADVLCATYLNKLESFATKMAFDNFLSLNSWPKFQYPSMDNNNVVSLCPEGSNISVSFSNRDQFIKLIKQLREKELRSQNRITKILTGLSTIVPLPTILSLFTSDHLELRIAGSPEVNLSLLKSHTHYQVGVSENDPHIMYFWAALDSFTPEELKKFIKFSANLERLPVTCPCQACDQGGEIGGGAHPNSASNSVHVPPFPMKIAPIDIPSSATVDEIDKRLIRVETCLFLIRLPPYSSLQVTRQQLLFAINCREDPLSG</sequence>
<evidence type="ECO:0000259" key="4">
    <source>
        <dbReference type="PROSITE" id="PS50237"/>
    </source>
</evidence>
<feature type="compositionally biased region" description="Basic and acidic residues" evidence="3">
    <location>
        <begin position="3308"/>
        <end position="3325"/>
    </location>
</feature>
<dbReference type="InterPro" id="IPR000569">
    <property type="entry name" value="HECT_dom"/>
</dbReference>
<evidence type="ECO:0000256" key="3">
    <source>
        <dbReference type="SAM" id="MobiDB-lite"/>
    </source>
</evidence>
<dbReference type="Gene3D" id="3.30.2410.10">
    <property type="entry name" value="Hect, E3 ligase catalytic domain"/>
    <property type="match status" value="1"/>
</dbReference>
<feature type="compositionally biased region" description="Gly residues" evidence="3">
    <location>
        <begin position="2145"/>
        <end position="2159"/>
    </location>
</feature>
<dbReference type="InterPro" id="IPR035983">
    <property type="entry name" value="Hect_E3_ubiquitin_ligase"/>
</dbReference>
<dbReference type="SMART" id="SM00119">
    <property type="entry name" value="HECTc"/>
    <property type="match status" value="1"/>
</dbReference>
<keyword evidence="1 2" id="KW-0833">Ubl conjugation pathway</keyword>
<dbReference type="PANTHER" id="PTHR46435:SF1">
    <property type="entry name" value="E3 UBIQUITIN-PROTEIN LIGASE HECTD4-RELATED"/>
    <property type="match status" value="1"/>
</dbReference>
<feature type="compositionally biased region" description="Low complexity" evidence="3">
    <location>
        <begin position="1280"/>
        <end position="1290"/>
    </location>
</feature>
<dbReference type="PROSITE" id="PS50237">
    <property type="entry name" value="HECT"/>
    <property type="match status" value="1"/>
</dbReference>
<feature type="active site" description="Glycyl thioester intermediate" evidence="2">
    <location>
        <position position="3920"/>
    </location>
</feature>
<feature type="region of interest" description="Disordered" evidence="3">
    <location>
        <begin position="1956"/>
        <end position="1975"/>
    </location>
</feature>
<evidence type="ECO:0000256" key="1">
    <source>
        <dbReference type="ARBA" id="ARBA00022786"/>
    </source>
</evidence>
<feature type="region of interest" description="Disordered" evidence="3">
    <location>
        <begin position="2931"/>
        <end position="3035"/>
    </location>
</feature>
<feature type="compositionally biased region" description="Acidic residues" evidence="3">
    <location>
        <begin position="2052"/>
        <end position="2078"/>
    </location>
</feature>
<protein>
    <recommendedName>
        <fullName evidence="4">HECT domain-containing protein</fullName>
    </recommendedName>
</protein>
<organism evidence="5 6">
    <name type="scientific">Orchesella dallaii</name>
    <dbReference type="NCBI Taxonomy" id="48710"/>
    <lineage>
        <taxon>Eukaryota</taxon>
        <taxon>Metazoa</taxon>
        <taxon>Ecdysozoa</taxon>
        <taxon>Arthropoda</taxon>
        <taxon>Hexapoda</taxon>
        <taxon>Collembola</taxon>
        <taxon>Entomobryomorpha</taxon>
        <taxon>Entomobryoidea</taxon>
        <taxon>Orchesellidae</taxon>
        <taxon>Orchesellinae</taxon>
        <taxon>Orchesella</taxon>
    </lineage>
</organism>
<dbReference type="Gene3D" id="3.90.1750.10">
    <property type="entry name" value="Hect, E3 ligase catalytic domains"/>
    <property type="match status" value="1"/>
</dbReference>
<feature type="region of interest" description="Disordered" evidence="3">
    <location>
        <begin position="1853"/>
        <end position="1876"/>
    </location>
</feature>
<feature type="region of interest" description="Disordered" evidence="3">
    <location>
        <begin position="1789"/>
        <end position="1831"/>
    </location>
</feature>